<comment type="caution">
    <text evidence="1">The sequence shown here is derived from an EMBL/GenBank/DDBJ whole genome shotgun (WGS) entry which is preliminary data.</text>
</comment>
<sequence length="145" mass="16798">MNCIEVAIRTAAELLNLPFSYTQEEYMDFLKKTSFTPQAGLEKKDVKILVDRFMTKGFKIDRDIYNEGYLAEFHGPGVYTMQTEETSKMGHFWTVHSELGAVLVKSEDPPRGVKAYEELYQQVDSIRKFVPRLPNSKKRKHSNNN</sequence>
<name>A0A6G0XN58_9STRA</name>
<evidence type="ECO:0000313" key="1">
    <source>
        <dbReference type="EMBL" id="KAF0741826.1"/>
    </source>
</evidence>
<proteinExistence type="predicted"/>
<organism evidence="1 2">
    <name type="scientific">Aphanomyces euteiches</name>
    <dbReference type="NCBI Taxonomy" id="100861"/>
    <lineage>
        <taxon>Eukaryota</taxon>
        <taxon>Sar</taxon>
        <taxon>Stramenopiles</taxon>
        <taxon>Oomycota</taxon>
        <taxon>Saprolegniomycetes</taxon>
        <taxon>Saprolegniales</taxon>
        <taxon>Verrucalvaceae</taxon>
        <taxon>Aphanomyces</taxon>
    </lineage>
</organism>
<protein>
    <submittedName>
        <fullName evidence="1">Uncharacterized protein</fullName>
    </submittedName>
</protein>
<dbReference type="EMBL" id="VJMJ01000034">
    <property type="protein sequence ID" value="KAF0741826.1"/>
    <property type="molecule type" value="Genomic_DNA"/>
</dbReference>
<reference evidence="1 2" key="1">
    <citation type="submission" date="2019-07" db="EMBL/GenBank/DDBJ databases">
        <title>Genomics analysis of Aphanomyces spp. identifies a new class of oomycete effector associated with host adaptation.</title>
        <authorList>
            <person name="Gaulin E."/>
        </authorList>
    </citation>
    <scope>NUCLEOTIDE SEQUENCE [LARGE SCALE GENOMIC DNA]</scope>
    <source>
        <strain evidence="1 2">ATCC 201684</strain>
    </source>
</reference>
<gene>
    <name evidence="1" type="ORF">Ae201684_003018</name>
</gene>
<keyword evidence="2" id="KW-1185">Reference proteome</keyword>
<dbReference type="AlphaFoldDB" id="A0A6G0XN58"/>
<accession>A0A6G0XN58</accession>
<dbReference type="Proteomes" id="UP000481153">
    <property type="component" value="Unassembled WGS sequence"/>
</dbReference>
<dbReference type="VEuPathDB" id="FungiDB:AeMF1_000859"/>
<evidence type="ECO:0000313" key="2">
    <source>
        <dbReference type="Proteomes" id="UP000481153"/>
    </source>
</evidence>